<gene>
    <name evidence="2" type="ORF">P170DRAFT_467528</name>
</gene>
<sequence>MDHNNNPTDVKGEWDPEFNDLHDLLQKNIANESEVGASITVNINGKNVVDIWGGYRDAARSQPWEADTIVNVFSTTKNIVNLAMLVLIDRALLDPHEKVSKYWPEFAHNGKRDIEVRHLMSHTSGLSGWDEHMELSDLYDFESAAAKLAAQAPAWTPGTASGYHSLTQGFLLGNVVRQVTSMTLTEFIAKEIASPLGADFQIGAKQSDWPRIADMIGYTQPAPTDLDTTSIAYKCLYNPMFPFEIANTPEWRNSELGSCNGHGNARSVARILSTISNGGDVDGKPFLKPETIDLIFQEQSMGPDLALGFPFRFGMGFALTAPNLWPPYLPATGRVCWWAGAGGSIGVMDLDRRMTVAYTPNKMQMQGPAGEYVECINGNAILE</sequence>
<dbReference type="InterPro" id="IPR001466">
    <property type="entry name" value="Beta-lactam-related"/>
</dbReference>
<accession>A0A2I2FW61</accession>
<dbReference type="VEuPathDB" id="FungiDB:P170DRAFT_467528"/>
<dbReference type="Proteomes" id="UP000234275">
    <property type="component" value="Unassembled WGS sequence"/>
</dbReference>
<dbReference type="STRING" id="1392250.A0A2I2FW61"/>
<dbReference type="InterPro" id="IPR012338">
    <property type="entry name" value="Beta-lactam/transpept-like"/>
</dbReference>
<dbReference type="AlphaFoldDB" id="A0A2I2FW61"/>
<organism evidence="2 3">
    <name type="scientific">Aspergillus steynii IBT 23096</name>
    <dbReference type="NCBI Taxonomy" id="1392250"/>
    <lineage>
        <taxon>Eukaryota</taxon>
        <taxon>Fungi</taxon>
        <taxon>Dikarya</taxon>
        <taxon>Ascomycota</taxon>
        <taxon>Pezizomycotina</taxon>
        <taxon>Eurotiomycetes</taxon>
        <taxon>Eurotiomycetidae</taxon>
        <taxon>Eurotiales</taxon>
        <taxon>Aspergillaceae</taxon>
        <taxon>Aspergillus</taxon>
        <taxon>Aspergillus subgen. Circumdati</taxon>
    </lineage>
</organism>
<dbReference type="Pfam" id="PF00144">
    <property type="entry name" value="Beta-lactamase"/>
    <property type="match status" value="1"/>
</dbReference>
<proteinExistence type="predicted"/>
<evidence type="ECO:0000313" key="3">
    <source>
        <dbReference type="Proteomes" id="UP000234275"/>
    </source>
</evidence>
<dbReference type="RefSeq" id="XP_024700156.1">
    <property type="nucleotide sequence ID" value="XM_024852484.1"/>
</dbReference>
<dbReference type="GeneID" id="36560182"/>
<dbReference type="Gene3D" id="3.40.710.10">
    <property type="entry name" value="DD-peptidase/beta-lactamase superfamily"/>
    <property type="match status" value="1"/>
</dbReference>
<dbReference type="EMBL" id="MSFO01000008">
    <property type="protein sequence ID" value="PLB44854.1"/>
    <property type="molecule type" value="Genomic_DNA"/>
</dbReference>
<keyword evidence="3" id="KW-1185">Reference proteome</keyword>
<dbReference type="SUPFAM" id="SSF56601">
    <property type="entry name" value="beta-lactamase/transpeptidase-like"/>
    <property type="match status" value="1"/>
</dbReference>
<dbReference type="OrthoDB" id="5946976at2759"/>
<dbReference type="InterPro" id="IPR052907">
    <property type="entry name" value="Beta-lactamase/esterase"/>
</dbReference>
<evidence type="ECO:0000259" key="1">
    <source>
        <dbReference type="Pfam" id="PF00144"/>
    </source>
</evidence>
<comment type="caution">
    <text evidence="2">The sequence shown here is derived from an EMBL/GenBank/DDBJ whole genome shotgun (WGS) entry which is preliminary data.</text>
</comment>
<protein>
    <submittedName>
        <fullName evidence="2">Beta-lactamase</fullName>
    </submittedName>
</protein>
<reference evidence="2 3" key="1">
    <citation type="submission" date="2016-12" db="EMBL/GenBank/DDBJ databases">
        <title>The genomes of Aspergillus section Nigri reveals drivers in fungal speciation.</title>
        <authorList>
            <consortium name="DOE Joint Genome Institute"/>
            <person name="Vesth T.C."/>
            <person name="Nybo J."/>
            <person name="Theobald S."/>
            <person name="Brandl J."/>
            <person name="Frisvad J.C."/>
            <person name="Nielsen K.F."/>
            <person name="Lyhne E.K."/>
            <person name="Kogle M.E."/>
            <person name="Kuo A."/>
            <person name="Riley R."/>
            <person name="Clum A."/>
            <person name="Nolan M."/>
            <person name="Lipzen A."/>
            <person name="Salamov A."/>
            <person name="Henrissat B."/>
            <person name="Wiebenga A."/>
            <person name="De Vries R.P."/>
            <person name="Grigoriev I.V."/>
            <person name="Mortensen U.H."/>
            <person name="Andersen M.R."/>
            <person name="Baker S.E."/>
        </authorList>
    </citation>
    <scope>NUCLEOTIDE SEQUENCE [LARGE SCALE GENOMIC DNA]</scope>
    <source>
        <strain evidence="2 3">IBT 23096</strain>
    </source>
</reference>
<evidence type="ECO:0000313" key="2">
    <source>
        <dbReference type="EMBL" id="PLB44854.1"/>
    </source>
</evidence>
<dbReference type="PANTHER" id="PTHR43319:SF3">
    <property type="entry name" value="BETA-LACTAMASE-RELATED DOMAIN-CONTAINING PROTEIN"/>
    <property type="match status" value="1"/>
</dbReference>
<feature type="domain" description="Beta-lactamase-related" evidence="1">
    <location>
        <begin position="27"/>
        <end position="365"/>
    </location>
</feature>
<name>A0A2I2FW61_9EURO</name>
<dbReference type="PANTHER" id="PTHR43319">
    <property type="entry name" value="BETA-LACTAMASE-RELATED"/>
    <property type="match status" value="1"/>
</dbReference>